<gene>
    <name evidence="2" type="ORF">GWR20_02475</name>
</gene>
<dbReference type="Gene3D" id="3.10.129.10">
    <property type="entry name" value="Hotdog Thioesterase"/>
    <property type="match status" value="1"/>
</dbReference>
<evidence type="ECO:0000313" key="2">
    <source>
        <dbReference type="EMBL" id="NDJ88029.1"/>
    </source>
</evidence>
<dbReference type="SUPFAM" id="SSF54637">
    <property type="entry name" value="Thioesterase/thiol ester dehydrase-isomerase"/>
    <property type="match status" value="1"/>
</dbReference>
<accession>A0A7K3L6I1</accession>
<proteinExistence type="predicted"/>
<comment type="caution">
    <text evidence="2">The sequence shown here is derived from an EMBL/GenBank/DDBJ whole genome shotgun (WGS) entry which is preliminary data.</text>
</comment>
<dbReference type="PANTHER" id="PTHR43664:SF1">
    <property type="entry name" value="BETA-METHYLMALYL-COA DEHYDRATASE"/>
    <property type="match status" value="1"/>
</dbReference>
<evidence type="ECO:0000259" key="1">
    <source>
        <dbReference type="Pfam" id="PF13452"/>
    </source>
</evidence>
<reference evidence="2 3" key="1">
    <citation type="submission" date="2020-01" db="EMBL/GenBank/DDBJ databases">
        <authorList>
            <person name="Sanchez-Estrada R."/>
            <person name="Gonzalez-Y-Merchand J.A."/>
            <person name="Rivera-Gutierrez S."/>
        </authorList>
    </citation>
    <scope>NUCLEOTIDE SEQUENCE [LARGE SCALE GENOMIC DNA]</scope>
    <source>
        <strain evidence="2 3">CST 7247</strain>
    </source>
</reference>
<dbReference type="InterPro" id="IPR039569">
    <property type="entry name" value="FAS1-like_DH_region"/>
</dbReference>
<dbReference type="InterPro" id="IPR052342">
    <property type="entry name" value="MCH/BMMD"/>
</dbReference>
<sequence length="164" mass="17510">MVESVDSVPPLAKGLTWEDMVTGSAFRTGARTVTETDLMSFVHLGGFNEPLFYDARHAAEGGYQGRLVPGALVYVLAEGLILQTNALHGTGLAFMHMELTIKAPTYVGDTLQVIVQTTESRPSSKPGRGVVASLCTVVNQRGEEVATFTPVRLIRGRDFVGAGS</sequence>
<dbReference type="Pfam" id="PF13452">
    <property type="entry name" value="FAS1_DH_region"/>
    <property type="match status" value="1"/>
</dbReference>
<evidence type="ECO:0000313" key="3">
    <source>
        <dbReference type="Proteomes" id="UP000466523"/>
    </source>
</evidence>
<dbReference type="PANTHER" id="PTHR43664">
    <property type="entry name" value="MONOAMINE OXIDASE-RELATED"/>
    <property type="match status" value="1"/>
</dbReference>
<dbReference type="AlphaFoldDB" id="A0A7K3L6I1"/>
<dbReference type="Proteomes" id="UP000466523">
    <property type="component" value="Unassembled WGS sequence"/>
</dbReference>
<feature type="domain" description="FAS1-like dehydratase" evidence="1">
    <location>
        <begin position="22"/>
        <end position="147"/>
    </location>
</feature>
<name>A0A7K3L6I1_9MYCO</name>
<dbReference type="EMBL" id="JAACYR010000005">
    <property type="protein sequence ID" value="NDJ88029.1"/>
    <property type="molecule type" value="Genomic_DNA"/>
</dbReference>
<dbReference type="InterPro" id="IPR029069">
    <property type="entry name" value="HotDog_dom_sf"/>
</dbReference>
<protein>
    <submittedName>
        <fullName evidence="2">Acyl dehydratase</fullName>
    </submittedName>
</protein>
<organism evidence="2 3">
    <name type="scientific">Mycolicibacter kumamotonensis</name>
    <dbReference type="NCBI Taxonomy" id="354243"/>
    <lineage>
        <taxon>Bacteria</taxon>
        <taxon>Bacillati</taxon>
        <taxon>Actinomycetota</taxon>
        <taxon>Actinomycetes</taxon>
        <taxon>Mycobacteriales</taxon>
        <taxon>Mycobacteriaceae</taxon>
        <taxon>Mycolicibacter</taxon>
    </lineage>
</organism>